<dbReference type="RefSeq" id="XP_062630065.1">
    <property type="nucleotide sequence ID" value="XM_062774081.1"/>
</dbReference>
<feature type="coiled-coil region" evidence="1">
    <location>
        <begin position="232"/>
        <end position="266"/>
    </location>
</feature>
<keyword evidence="4" id="KW-1185">Reference proteome</keyword>
<organism evidence="3 4">
    <name type="scientific">Vanrija pseudolonga</name>
    <dbReference type="NCBI Taxonomy" id="143232"/>
    <lineage>
        <taxon>Eukaryota</taxon>
        <taxon>Fungi</taxon>
        <taxon>Dikarya</taxon>
        <taxon>Basidiomycota</taxon>
        <taxon>Agaricomycotina</taxon>
        <taxon>Tremellomycetes</taxon>
        <taxon>Trichosporonales</taxon>
        <taxon>Trichosporonaceae</taxon>
        <taxon>Vanrija</taxon>
    </lineage>
</organism>
<feature type="region of interest" description="Disordered" evidence="2">
    <location>
        <begin position="426"/>
        <end position="447"/>
    </location>
</feature>
<dbReference type="EMBL" id="CP086718">
    <property type="protein sequence ID" value="WOO84039.1"/>
    <property type="molecule type" value="Genomic_DNA"/>
</dbReference>
<keyword evidence="1" id="KW-0175">Coiled coil</keyword>
<evidence type="ECO:0000256" key="1">
    <source>
        <dbReference type="SAM" id="Coils"/>
    </source>
</evidence>
<gene>
    <name evidence="3" type="ORF">LOC62_05G007561</name>
</gene>
<evidence type="ECO:0000256" key="2">
    <source>
        <dbReference type="SAM" id="MobiDB-lite"/>
    </source>
</evidence>
<reference evidence="3" key="1">
    <citation type="submission" date="2023-10" db="EMBL/GenBank/DDBJ databases">
        <authorList>
            <person name="Noh H."/>
        </authorList>
    </citation>
    <scope>NUCLEOTIDE SEQUENCE</scope>
    <source>
        <strain evidence="3">DUCC4014</strain>
    </source>
</reference>
<feature type="region of interest" description="Disordered" evidence="2">
    <location>
        <begin position="393"/>
        <end position="414"/>
    </location>
</feature>
<dbReference type="Proteomes" id="UP000827549">
    <property type="component" value="Chromosome 5"/>
</dbReference>
<evidence type="ECO:0000313" key="4">
    <source>
        <dbReference type="Proteomes" id="UP000827549"/>
    </source>
</evidence>
<dbReference type="AlphaFoldDB" id="A0AAF0YHI4"/>
<dbReference type="GeneID" id="87810733"/>
<evidence type="ECO:0000313" key="3">
    <source>
        <dbReference type="EMBL" id="WOO84039.1"/>
    </source>
</evidence>
<name>A0AAF0YHI4_9TREE</name>
<protein>
    <submittedName>
        <fullName evidence="3">Uncharacterized protein</fullName>
    </submittedName>
</protein>
<feature type="region of interest" description="Disordered" evidence="2">
    <location>
        <begin position="1"/>
        <end position="44"/>
    </location>
</feature>
<proteinExistence type="predicted"/>
<accession>A0AAF0YHI4</accession>
<sequence>MSTDTSPSSVESGPSASGPPQSLQQQQQQSLQAPPRGPLAKLTQPVRRAFDVSSPLWPYTYIHDDDNIWTGFVTPMFSSADVRIALSVPEASDRPQYCVAVLRSYISRKLGRTNANITAPKVTAKIQSLETELIETENRIHLARAFAQVRDEYAFGDSPVAPVRVRQLPHWRMRSISRSASQPITDADYVDDDDYVLSVAPAYTQACDAGMEAQLAKYRKLKKFVKSAHRHVLAANERERALEAKATAAEEENARLGKRIAQLEAAMLGQQAFPSVSRRGSADSAYSANFAPAPSVAVPASTPSEAPPTALSMPTVPAPVTMVPVAPEAATDNDLGPEEVITTPLGSPVFTPSDLEELDRSVYGTPATDAASLPSVAPTSPRTPATVVSELAASPQTATHALPARPPLSPPSTRVELPGASYAAVDAMSASPPPRPARRKSQLPNELELPPIPRFSVFSLSTMLAAAEED</sequence>
<feature type="compositionally biased region" description="Low complexity" evidence="2">
    <location>
        <begin position="1"/>
        <end position="34"/>
    </location>
</feature>